<name>A0A1X7FZ88_9SPHN</name>
<evidence type="ECO:0000313" key="12">
    <source>
        <dbReference type="Proteomes" id="UP000192934"/>
    </source>
</evidence>
<gene>
    <name evidence="11" type="ORF">SAMN06295910_0387</name>
</gene>
<evidence type="ECO:0000256" key="1">
    <source>
        <dbReference type="ARBA" id="ARBA00000677"/>
    </source>
</evidence>
<dbReference type="GO" id="GO:0006465">
    <property type="term" value="P:signal peptide processing"/>
    <property type="evidence" value="ECO:0007669"/>
    <property type="project" value="InterPro"/>
</dbReference>
<dbReference type="InterPro" id="IPR036286">
    <property type="entry name" value="LexA/Signal_pep-like_sf"/>
</dbReference>
<comment type="catalytic activity">
    <reaction evidence="1 8">
        <text>Cleavage of hydrophobic, N-terminal signal or leader sequences from secreted and periplasmic proteins.</text>
        <dbReference type="EC" id="3.4.21.89"/>
    </reaction>
</comment>
<dbReference type="GO" id="GO:0004252">
    <property type="term" value="F:serine-type endopeptidase activity"/>
    <property type="evidence" value="ECO:0007669"/>
    <property type="project" value="InterPro"/>
</dbReference>
<dbReference type="PRINTS" id="PR00727">
    <property type="entry name" value="LEADERPTASE"/>
</dbReference>
<evidence type="ECO:0000256" key="4">
    <source>
        <dbReference type="ARBA" id="ARBA00019232"/>
    </source>
</evidence>
<evidence type="ECO:0000256" key="8">
    <source>
        <dbReference type="RuleBase" id="RU003993"/>
    </source>
</evidence>
<feature type="active site" evidence="7">
    <location>
        <position position="102"/>
    </location>
</feature>
<feature type="domain" description="Peptidase S26" evidence="10">
    <location>
        <begin position="11"/>
        <end position="240"/>
    </location>
</feature>
<evidence type="ECO:0000259" key="10">
    <source>
        <dbReference type="Pfam" id="PF10502"/>
    </source>
</evidence>
<dbReference type="STRING" id="941907.SAMN06295910_0387"/>
<organism evidence="11 12">
    <name type="scientific">Allosphingosinicella indica</name>
    <dbReference type="NCBI Taxonomy" id="941907"/>
    <lineage>
        <taxon>Bacteria</taxon>
        <taxon>Pseudomonadati</taxon>
        <taxon>Pseudomonadota</taxon>
        <taxon>Alphaproteobacteria</taxon>
        <taxon>Sphingomonadales</taxon>
        <taxon>Sphingomonadaceae</taxon>
        <taxon>Allosphingosinicella</taxon>
    </lineage>
</organism>
<dbReference type="InterPro" id="IPR000223">
    <property type="entry name" value="Pept_S26A_signal_pept_1"/>
</dbReference>
<dbReference type="OrthoDB" id="9815782at2"/>
<dbReference type="Pfam" id="PF10502">
    <property type="entry name" value="Peptidase_S26"/>
    <property type="match status" value="1"/>
</dbReference>
<dbReference type="PROSITE" id="PS00501">
    <property type="entry name" value="SPASE_I_1"/>
    <property type="match status" value="1"/>
</dbReference>
<evidence type="ECO:0000256" key="2">
    <source>
        <dbReference type="ARBA" id="ARBA00009370"/>
    </source>
</evidence>
<dbReference type="InterPro" id="IPR019756">
    <property type="entry name" value="Pept_S26A_signal_pept_1_Ser-AS"/>
</dbReference>
<reference evidence="12" key="1">
    <citation type="submission" date="2017-04" db="EMBL/GenBank/DDBJ databases">
        <authorList>
            <person name="Varghese N."/>
            <person name="Submissions S."/>
        </authorList>
    </citation>
    <scope>NUCLEOTIDE SEQUENCE [LARGE SCALE GENOMIC DNA]</scope>
    <source>
        <strain evidence="12">Dd16</strain>
    </source>
</reference>
<comment type="subcellular location">
    <subcellularLocation>
        <location evidence="9">Membrane</location>
        <topology evidence="9">Single-pass type II membrane protein</topology>
    </subcellularLocation>
</comment>
<evidence type="ECO:0000256" key="3">
    <source>
        <dbReference type="ARBA" id="ARBA00013208"/>
    </source>
</evidence>
<dbReference type="InterPro" id="IPR019533">
    <property type="entry name" value="Peptidase_S26"/>
</dbReference>
<accession>A0A1X7FZ88</accession>
<dbReference type="InterPro" id="IPR019758">
    <property type="entry name" value="Pept_S26A_signal_pept_1_CS"/>
</dbReference>
<evidence type="ECO:0000313" key="11">
    <source>
        <dbReference type="EMBL" id="SMF61401.1"/>
    </source>
</evidence>
<dbReference type="Proteomes" id="UP000192934">
    <property type="component" value="Chromosome I"/>
</dbReference>
<dbReference type="GO" id="GO:0009003">
    <property type="term" value="F:signal peptidase activity"/>
    <property type="evidence" value="ECO:0007669"/>
    <property type="project" value="UniProtKB-EC"/>
</dbReference>
<evidence type="ECO:0000256" key="5">
    <source>
        <dbReference type="ARBA" id="ARBA00022670"/>
    </source>
</evidence>
<dbReference type="RefSeq" id="WP_085217269.1">
    <property type="nucleotide sequence ID" value="NZ_LT840185.1"/>
</dbReference>
<keyword evidence="5 8" id="KW-0645">Protease</keyword>
<dbReference type="PANTHER" id="PTHR43390:SF1">
    <property type="entry name" value="CHLOROPLAST PROCESSING PEPTIDASE"/>
    <property type="match status" value="1"/>
</dbReference>
<dbReference type="Gene3D" id="2.10.109.10">
    <property type="entry name" value="Umud Fragment, subunit A"/>
    <property type="match status" value="2"/>
</dbReference>
<dbReference type="PROSITE" id="PS00760">
    <property type="entry name" value="SPASE_I_2"/>
    <property type="match status" value="1"/>
</dbReference>
<dbReference type="AlphaFoldDB" id="A0A1X7FZ88"/>
<keyword evidence="12" id="KW-1185">Reference proteome</keyword>
<feature type="active site" evidence="7">
    <location>
        <position position="41"/>
    </location>
</feature>
<proteinExistence type="inferred from homology"/>
<evidence type="ECO:0000256" key="6">
    <source>
        <dbReference type="ARBA" id="ARBA00022801"/>
    </source>
</evidence>
<evidence type="ECO:0000256" key="7">
    <source>
        <dbReference type="PIRSR" id="PIRSR600223-1"/>
    </source>
</evidence>
<evidence type="ECO:0000256" key="9">
    <source>
        <dbReference type="RuleBase" id="RU362042"/>
    </source>
</evidence>
<dbReference type="PROSITE" id="PS00761">
    <property type="entry name" value="SPASE_I_3"/>
    <property type="match status" value="1"/>
</dbReference>
<dbReference type="InterPro" id="IPR019757">
    <property type="entry name" value="Pept_S26A_signal_pept_1_Lys-AS"/>
</dbReference>
<dbReference type="CDD" id="cd06530">
    <property type="entry name" value="S26_SPase_I"/>
    <property type="match status" value="1"/>
</dbReference>
<dbReference type="NCBIfam" id="TIGR02227">
    <property type="entry name" value="sigpep_I_bact"/>
    <property type="match status" value="1"/>
</dbReference>
<keyword evidence="6 8" id="KW-0378">Hydrolase</keyword>
<dbReference type="EC" id="3.4.21.89" evidence="3 8"/>
<dbReference type="SUPFAM" id="SSF51306">
    <property type="entry name" value="LexA/Signal peptidase"/>
    <property type="match status" value="1"/>
</dbReference>
<protein>
    <recommendedName>
        <fullName evidence="4 8">Signal peptidase I</fullName>
        <ecNumber evidence="3 8">3.4.21.89</ecNumber>
    </recommendedName>
</protein>
<dbReference type="GO" id="GO:0016020">
    <property type="term" value="C:membrane"/>
    <property type="evidence" value="ECO:0007669"/>
    <property type="project" value="UniProtKB-SubCell"/>
</dbReference>
<comment type="similarity">
    <text evidence="2 9">Belongs to the peptidase S26 family.</text>
</comment>
<sequence>MRKSRGKGGLWETVRFAAILFVIALLLRTFIVAPFSIPSGSMLPTLMIGDFLFVAKWPYGYSAASLPFGAGSDGERWLGAAPERGDVVVFRYPGGGDDDYIKRVIGLPGDTVQMRDGSLWLNGEPVPKTRIADYLMPISLNSPCRTVGEESERIVEGPDGAPVCAYPRYRETLPGGRSYAILDQARIPADDTLPIAVPEGHYFVMGDNRDDSEDSRFPTSVGGVGLLPADKLIGRAAILFFSTDGSAAFSNPASWVRAARWDRIGRSVER</sequence>
<dbReference type="EMBL" id="LT840185">
    <property type="protein sequence ID" value="SMF61401.1"/>
    <property type="molecule type" value="Genomic_DNA"/>
</dbReference>
<dbReference type="PANTHER" id="PTHR43390">
    <property type="entry name" value="SIGNAL PEPTIDASE I"/>
    <property type="match status" value="1"/>
</dbReference>